<dbReference type="STRING" id="37546.A0A1B0G6N1"/>
<dbReference type="GO" id="GO:0005737">
    <property type="term" value="C:cytoplasm"/>
    <property type="evidence" value="ECO:0007669"/>
    <property type="project" value="TreeGrafter"/>
</dbReference>
<comment type="cofactor">
    <cofactor evidence="1">
        <name>Mg(2+)</name>
        <dbReference type="ChEBI" id="CHEBI:18420"/>
    </cofactor>
</comment>
<dbReference type="SUPFAM" id="SSF48576">
    <property type="entry name" value="Terpenoid synthases"/>
    <property type="match status" value="1"/>
</dbReference>
<dbReference type="GO" id="GO:0004161">
    <property type="term" value="F:dimethylallyltranstransferase activity"/>
    <property type="evidence" value="ECO:0007669"/>
    <property type="project" value="TreeGrafter"/>
</dbReference>
<evidence type="ECO:0000256" key="3">
    <source>
        <dbReference type="ARBA" id="ARBA00022723"/>
    </source>
</evidence>
<dbReference type="InterPro" id="IPR008949">
    <property type="entry name" value="Isoprenoid_synthase_dom_sf"/>
</dbReference>
<evidence type="ECO:0000313" key="6">
    <source>
        <dbReference type="EnsemblMetazoa" id="GMOY008975-PA"/>
    </source>
</evidence>
<dbReference type="GO" id="GO:0042811">
    <property type="term" value="P:pheromone biosynthetic process"/>
    <property type="evidence" value="ECO:0007669"/>
    <property type="project" value="UniProtKB-ARBA"/>
</dbReference>
<dbReference type="GO" id="GO:0046872">
    <property type="term" value="F:metal ion binding"/>
    <property type="evidence" value="ECO:0007669"/>
    <property type="project" value="UniProtKB-KW"/>
</dbReference>
<dbReference type="Gene3D" id="1.10.600.10">
    <property type="entry name" value="Farnesyl Diphosphate Synthase"/>
    <property type="match status" value="1"/>
</dbReference>
<dbReference type="AlphaFoldDB" id="A0A1B0G6N1"/>
<dbReference type="GO" id="GO:0004337">
    <property type="term" value="F:(2E,6E)-farnesyl diphosphate synthase activity"/>
    <property type="evidence" value="ECO:0007669"/>
    <property type="project" value="TreeGrafter"/>
</dbReference>
<dbReference type="PANTHER" id="PTHR11525:SF0">
    <property type="entry name" value="FARNESYL PYROPHOSPHATE SYNTHASE"/>
    <property type="match status" value="1"/>
</dbReference>
<reference evidence="6" key="1">
    <citation type="submission" date="2020-05" db="UniProtKB">
        <authorList>
            <consortium name="EnsemblMetazoa"/>
        </authorList>
    </citation>
    <scope>IDENTIFICATION</scope>
    <source>
        <strain evidence="6">Yale</strain>
    </source>
</reference>
<sequence length="89" mass="9928">MADDDNVKIQAVVDVEDVPRLVNLFGTEDPSIIALSFASNQNDCYQVQDDFLDCFGKPEVTGKLRTDIQDNKCSWLAVVCMQRANDSNN</sequence>
<evidence type="ECO:0000256" key="1">
    <source>
        <dbReference type="ARBA" id="ARBA00001946"/>
    </source>
</evidence>
<accession>A0A1B0G6N1</accession>
<dbReference type="Pfam" id="PF00348">
    <property type="entry name" value="polyprenyl_synt"/>
    <property type="match status" value="1"/>
</dbReference>
<keyword evidence="7" id="KW-1185">Reference proteome</keyword>
<evidence type="ECO:0000256" key="5">
    <source>
        <dbReference type="ARBA" id="ARBA00033740"/>
    </source>
</evidence>
<dbReference type="GO" id="GO:0045337">
    <property type="term" value="P:farnesyl diphosphate biosynthetic process"/>
    <property type="evidence" value="ECO:0007669"/>
    <property type="project" value="TreeGrafter"/>
</dbReference>
<dbReference type="InterPro" id="IPR000092">
    <property type="entry name" value="Polyprenyl_synt"/>
</dbReference>
<dbReference type="PANTHER" id="PTHR11525">
    <property type="entry name" value="FARNESYL-PYROPHOSPHATE SYNTHETASE"/>
    <property type="match status" value="1"/>
</dbReference>
<evidence type="ECO:0000256" key="4">
    <source>
        <dbReference type="ARBA" id="ARBA00022842"/>
    </source>
</evidence>
<organism evidence="6 7">
    <name type="scientific">Glossina morsitans morsitans</name>
    <name type="common">Savannah tsetse fly</name>
    <dbReference type="NCBI Taxonomy" id="37546"/>
    <lineage>
        <taxon>Eukaryota</taxon>
        <taxon>Metazoa</taxon>
        <taxon>Ecdysozoa</taxon>
        <taxon>Arthropoda</taxon>
        <taxon>Hexapoda</taxon>
        <taxon>Insecta</taxon>
        <taxon>Pterygota</taxon>
        <taxon>Neoptera</taxon>
        <taxon>Endopterygota</taxon>
        <taxon>Diptera</taxon>
        <taxon>Brachycera</taxon>
        <taxon>Muscomorpha</taxon>
        <taxon>Hippoboscoidea</taxon>
        <taxon>Glossinidae</taxon>
        <taxon>Glossina</taxon>
    </lineage>
</organism>
<keyword evidence="2" id="KW-0808">Transferase</keyword>
<comment type="pathway">
    <text evidence="5">Pheromone biosynthesis.</text>
</comment>
<keyword evidence="4" id="KW-0460">Magnesium</keyword>
<keyword evidence="3" id="KW-0479">Metal-binding</keyword>
<dbReference type="InterPro" id="IPR039702">
    <property type="entry name" value="FPS1-like"/>
</dbReference>
<evidence type="ECO:0000256" key="2">
    <source>
        <dbReference type="ARBA" id="ARBA00022679"/>
    </source>
</evidence>
<protein>
    <submittedName>
        <fullName evidence="6">Uncharacterized protein</fullName>
    </submittedName>
</protein>
<name>A0A1B0G6N1_GLOMM</name>
<proteinExistence type="predicted"/>
<dbReference type="EnsemblMetazoa" id="GMOY008975-RA">
    <property type="protein sequence ID" value="GMOY008975-PA"/>
    <property type="gene ID" value="GMOY008975"/>
</dbReference>
<dbReference type="EMBL" id="CCAG010009350">
    <property type="status" value="NOT_ANNOTATED_CDS"/>
    <property type="molecule type" value="Genomic_DNA"/>
</dbReference>
<evidence type="ECO:0000313" key="7">
    <source>
        <dbReference type="Proteomes" id="UP000092444"/>
    </source>
</evidence>
<dbReference type="Proteomes" id="UP000092444">
    <property type="component" value="Unassembled WGS sequence"/>
</dbReference>